<organism evidence="2 3">
    <name type="scientific">Actinacidiphila alni</name>
    <dbReference type="NCBI Taxonomy" id="380248"/>
    <lineage>
        <taxon>Bacteria</taxon>
        <taxon>Bacillati</taxon>
        <taxon>Actinomycetota</taxon>
        <taxon>Actinomycetes</taxon>
        <taxon>Kitasatosporales</taxon>
        <taxon>Streptomycetaceae</taxon>
        <taxon>Actinacidiphila</taxon>
    </lineage>
</organism>
<proteinExistence type="predicted"/>
<protein>
    <submittedName>
        <fullName evidence="2">Uncharacterized protein</fullName>
    </submittedName>
</protein>
<dbReference type="OrthoDB" id="3214245at2"/>
<sequence>MDAEFLGVAPASPSDEPPTVWRDTSNGDLIVEYADADPAARTAGAERPAPGHTPGIPDGETVVRLPADALPAVRDPQDDADDPDDAQSTP</sequence>
<keyword evidence="3" id="KW-1185">Reference proteome</keyword>
<evidence type="ECO:0000313" key="2">
    <source>
        <dbReference type="EMBL" id="SFF77018.1"/>
    </source>
</evidence>
<reference evidence="3" key="1">
    <citation type="submission" date="2016-10" db="EMBL/GenBank/DDBJ databases">
        <authorList>
            <person name="Varghese N."/>
            <person name="Submissions S."/>
        </authorList>
    </citation>
    <scope>NUCLEOTIDE SEQUENCE [LARGE SCALE GENOMIC DNA]</scope>
    <source>
        <strain evidence="3">CGMCC 4.3510</strain>
    </source>
</reference>
<accession>A0A1I2LEQ3</accession>
<feature type="region of interest" description="Disordered" evidence="1">
    <location>
        <begin position="1"/>
        <end position="90"/>
    </location>
</feature>
<gene>
    <name evidence="2" type="ORF">SAMN05216251_12827</name>
</gene>
<dbReference type="AlphaFoldDB" id="A0A1I2LEQ3"/>
<name>A0A1I2LEQ3_9ACTN</name>
<feature type="compositionally biased region" description="Acidic residues" evidence="1">
    <location>
        <begin position="78"/>
        <end position="90"/>
    </location>
</feature>
<evidence type="ECO:0000313" key="3">
    <source>
        <dbReference type="Proteomes" id="UP000199323"/>
    </source>
</evidence>
<evidence type="ECO:0000256" key="1">
    <source>
        <dbReference type="SAM" id="MobiDB-lite"/>
    </source>
</evidence>
<dbReference type="Proteomes" id="UP000199323">
    <property type="component" value="Unassembled WGS sequence"/>
</dbReference>
<dbReference type="RefSeq" id="WP_093717300.1">
    <property type="nucleotide sequence ID" value="NZ_FONG01000028.1"/>
</dbReference>
<dbReference type="EMBL" id="FONG01000028">
    <property type="protein sequence ID" value="SFF77018.1"/>
    <property type="molecule type" value="Genomic_DNA"/>
</dbReference>
<feature type="compositionally biased region" description="Low complexity" evidence="1">
    <location>
        <begin position="36"/>
        <end position="45"/>
    </location>
</feature>